<feature type="DNA-binding region" description="H-T-H motif" evidence="4">
    <location>
        <begin position="49"/>
        <end position="68"/>
    </location>
</feature>
<dbReference type="InterPro" id="IPR009057">
    <property type="entry name" value="Homeodomain-like_sf"/>
</dbReference>
<keyword evidence="2 4" id="KW-0238">DNA-binding</keyword>
<evidence type="ECO:0000256" key="3">
    <source>
        <dbReference type="ARBA" id="ARBA00023163"/>
    </source>
</evidence>
<dbReference type="PANTHER" id="PTHR47506">
    <property type="entry name" value="TRANSCRIPTIONAL REGULATORY PROTEIN"/>
    <property type="match status" value="1"/>
</dbReference>
<dbReference type="Pfam" id="PF00440">
    <property type="entry name" value="TetR_N"/>
    <property type="match status" value="1"/>
</dbReference>
<evidence type="ECO:0000256" key="1">
    <source>
        <dbReference type="ARBA" id="ARBA00023015"/>
    </source>
</evidence>
<evidence type="ECO:0000313" key="6">
    <source>
        <dbReference type="EMBL" id="CAA9331471.1"/>
    </source>
</evidence>
<gene>
    <name evidence="6" type="ORF">AVDCRST_MAG24-828</name>
</gene>
<evidence type="ECO:0000256" key="4">
    <source>
        <dbReference type="PROSITE-ProRule" id="PRU00335"/>
    </source>
</evidence>
<reference evidence="6" key="1">
    <citation type="submission" date="2020-02" db="EMBL/GenBank/DDBJ databases">
        <authorList>
            <person name="Meier V. D."/>
        </authorList>
    </citation>
    <scope>NUCLEOTIDE SEQUENCE</scope>
    <source>
        <strain evidence="6">AVDCRST_MAG24</strain>
    </source>
</reference>
<dbReference type="PRINTS" id="PR00455">
    <property type="entry name" value="HTHTETR"/>
</dbReference>
<evidence type="ECO:0000256" key="2">
    <source>
        <dbReference type="ARBA" id="ARBA00023125"/>
    </source>
</evidence>
<dbReference type="SUPFAM" id="SSF46689">
    <property type="entry name" value="Homeodomain-like"/>
    <property type="match status" value="1"/>
</dbReference>
<dbReference type="EMBL" id="CADCUF010000132">
    <property type="protein sequence ID" value="CAA9331471.1"/>
    <property type="molecule type" value="Genomic_DNA"/>
</dbReference>
<dbReference type="PROSITE" id="PS50977">
    <property type="entry name" value="HTH_TETR_2"/>
    <property type="match status" value="1"/>
</dbReference>
<keyword evidence="1" id="KW-0805">Transcription regulation</keyword>
<organism evidence="6">
    <name type="scientific">uncultured Nocardioidaceae bacterium</name>
    <dbReference type="NCBI Taxonomy" id="253824"/>
    <lineage>
        <taxon>Bacteria</taxon>
        <taxon>Bacillati</taxon>
        <taxon>Actinomycetota</taxon>
        <taxon>Actinomycetes</taxon>
        <taxon>Propionibacteriales</taxon>
        <taxon>Nocardioidaceae</taxon>
        <taxon>environmental samples</taxon>
    </lineage>
</organism>
<dbReference type="InterPro" id="IPR001647">
    <property type="entry name" value="HTH_TetR"/>
</dbReference>
<dbReference type="Gene3D" id="1.10.357.10">
    <property type="entry name" value="Tetracycline Repressor, domain 2"/>
    <property type="match status" value="1"/>
</dbReference>
<dbReference type="AlphaFoldDB" id="A0A6J4LIC8"/>
<protein>
    <recommendedName>
        <fullName evidence="5">HTH tetR-type domain-containing protein</fullName>
    </recommendedName>
</protein>
<proteinExistence type="predicted"/>
<feature type="domain" description="HTH tetR-type" evidence="5">
    <location>
        <begin position="26"/>
        <end position="86"/>
    </location>
</feature>
<sequence>MLPVEGTARGTAPLTEQEGLMRQTAADIDHAILDVAAGIFATHGYAHTSVQQVADAVGYSKPGLLHRFGSKEALYRLVLSEVSRTADDIAAFAIARANDPDQALAVLELVTRRALARPGMMRMMLRAFGPATDDPFSAMVRSSGAKLLDALDHPLSTAVERLRVLLALELISTAAITQHSRVGSDLRVDAEHFVRTVVPLAAGVLGAQPVAV</sequence>
<accession>A0A6J4LIC8</accession>
<keyword evidence="3" id="KW-0804">Transcription</keyword>
<dbReference type="GO" id="GO:0003677">
    <property type="term" value="F:DNA binding"/>
    <property type="evidence" value="ECO:0007669"/>
    <property type="project" value="UniProtKB-UniRule"/>
</dbReference>
<evidence type="ECO:0000259" key="5">
    <source>
        <dbReference type="PROSITE" id="PS50977"/>
    </source>
</evidence>
<dbReference type="PANTHER" id="PTHR47506:SF1">
    <property type="entry name" value="HTH-TYPE TRANSCRIPTIONAL REGULATOR YJDC"/>
    <property type="match status" value="1"/>
</dbReference>
<name>A0A6J4LIC8_9ACTN</name>